<feature type="domain" description="Apple" evidence="1">
    <location>
        <begin position="180"/>
        <end position="261"/>
    </location>
</feature>
<evidence type="ECO:0000313" key="2">
    <source>
        <dbReference type="EMBL" id="ESO88383.1"/>
    </source>
</evidence>
<name>V3ZBJ5_LOTGI</name>
<dbReference type="Proteomes" id="UP000030746">
    <property type="component" value="Unassembled WGS sequence"/>
</dbReference>
<dbReference type="InterPro" id="IPR036691">
    <property type="entry name" value="Endo/exonu/phosph_ase_sf"/>
</dbReference>
<protein>
    <recommendedName>
        <fullName evidence="1">Apple domain-containing protein</fullName>
    </recommendedName>
</protein>
<dbReference type="SUPFAM" id="SSF56219">
    <property type="entry name" value="DNase I-like"/>
    <property type="match status" value="1"/>
</dbReference>
<dbReference type="RefSeq" id="XP_009060932.1">
    <property type="nucleotide sequence ID" value="XM_009062684.1"/>
</dbReference>
<dbReference type="AlphaFoldDB" id="V3ZBJ5"/>
<evidence type="ECO:0000259" key="1">
    <source>
        <dbReference type="PROSITE" id="PS50948"/>
    </source>
</evidence>
<dbReference type="KEGG" id="lgi:LOTGIDRAFT_175888"/>
<organism evidence="2 3">
    <name type="scientific">Lottia gigantea</name>
    <name type="common">Giant owl limpet</name>
    <dbReference type="NCBI Taxonomy" id="225164"/>
    <lineage>
        <taxon>Eukaryota</taxon>
        <taxon>Metazoa</taxon>
        <taxon>Spiralia</taxon>
        <taxon>Lophotrochozoa</taxon>
        <taxon>Mollusca</taxon>
        <taxon>Gastropoda</taxon>
        <taxon>Patellogastropoda</taxon>
        <taxon>Lottioidea</taxon>
        <taxon>Lottiidae</taxon>
        <taxon>Lottia</taxon>
    </lineage>
</organism>
<keyword evidence="3" id="KW-1185">Reference proteome</keyword>
<dbReference type="OrthoDB" id="10027367at2759"/>
<gene>
    <name evidence="2" type="ORF">LOTGIDRAFT_175888</name>
</gene>
<dbReference type="GO" id="GO:0003824">
    <property type="term" value="F:catalytic activity"/>
    <property type="evidence" value="ECO:0007669"/>
    <property type="project" value="InterPro"/>
</dbReference>
<dbReference type="Gene3D" id="3.60.10.10">
    <property type="entry name" value="Endonuclease/exonuclease/phosphatase"/>
    <property type="match status" value="1"/>
</dbReference>
<sequence length="262" mass="30040">MLEGDIICLTETWLNNSITPAKLKLNGFRLHHHPRSSSYDDTTDCQNKNVNILKLGVLNIEHIALNILDKNINVIVIYRSPVYRLDLFLPMLERLLVELQESGSDYVIMGDFNQNILEGHLSTLNCFQKFGFQQLVQHYTTEDCDYKYTNATYVYNVRGYLGPKSKQSECNEFCKKDTRCSASVVLFGRCIFYPSPLIAMFLNKDLNQCITNCSETNECLMLNYYKGHVGETCVLYSITLDELSDGDTMKHPRAIVVEKICN</sequence>
<dbReference type="GeneID" id="20243447"/>
<reference evidence="2 3" key="1">
    <citation type="journal article" date="2013" name="Nature">
        <title>Insights into bilaterian evolution from three spiralian genomes.</title>
        <authorList>
            <person name="Simakov O."/>
            <person name="Marletaz F."/>
            <person name="Cho S.J."/>
            <person name="Edsinger-Gonzales E."/>
            <person name="Havlak P."/>
            <person name="Hellsten U."/>
            <person name="Kuo D.H."/>
            <person name="Larsson T."/>
            <person name="Lv J."/>
            <person name="Arendt D."/>
            <person name="Savage R."/>
            <person name="Osoegawa K."/>
            <person name="de Jong P."/>
            <person name="Grimwood J."/>
            <person name="Chapman J.A."/>
            <person name="Shapiro H."/>
            <person name="Aerts A."/>
            <person name="Otillar R.P."/>
            <person name="Terry A.Y."/>
            <person name="Boore J.L."/>
            <person name="Grigoriev I.V."/>
            <person name="Lindberg D.R."/>
            <person name="Seaver E.C."/>
            <person name="Weisblat D.A."/>
            <person name="Putnam N.H."/>
            <person name="Rokhsar D.S."/>
        </authorList>
    </citation>
    <scope>NUCLEOTIDE SEQUENCE [LARGE SCALE GENOMIC DNA]</scope>
</reference>
<dbReference type="EMBL" id="KB202713">
    <property type="protein sequence ID" value="ESO88383.1"/>
    <property type="molecule type" value="Genomic_DNA"/>
</dbReference>
<dbReference type="InterPro" id="IPR003609">
    <property type="entry name" value="Pan_app"/>
</dbReference>
<evidence type="ECO:0000313" key="3">
    <source>
        <dbReference type="Proteomes" id="UP000030746"/>
    </source>
</evidence>
<proteinExistence type="predicted"/>
<accession>V3ZBJ5</accession>
<dbReference type="InterPro" id="IPR005135">
    <property type="entry name" value="Endo/exonuclease/phosphatase"/>
</dbReference>
<dbReference type="STRING" id="225164.V3ZBJ5"/>
<dbReference type="Pfam" id="PF03372">
    <property type="entry name" value="Exo_endo_phos"/>
    <property type="match status" value="1"/>
</dbReference>
<dbReference type="CTD" id="20243447"/>
<dbReference type="HOGENOM" id="CLU_1062789_0_0_1"/>
<dbReference type="PROSITE" id="PS50948">
    <property type="entry name" value="PAN"/>
    <property type="match status" value="1"/>
</dbReference>